<comment type="caution">
    <text evidence="1">The sequence shown here is derived from an EMBL/GenBank/DDBJ whole genome shotgun (WGS) entry which is preliminary data.</text>
</comment>
<organism evidence="1 2">
    <name type="scientific">Candidatus Kuenenbacteria bacterium CG1_02_38_13</name>
    <dbReference type="NCBI Taxonomy" id="1805235"/>
    <lineage>
        <taxon>Bacteria</taxon>
        <taxon>Candidatus Kueneniibacteriota</taxon>
    </lineage>
</organism>
<name>A0A1J4U1J8_9BACT</name>
<protein>
    <recommendedName>
        <fullName evidence="3">Nucleotidyltransferase</fullName>
    </recommendedName>
</protein>
<dbReference type="AlphaFoldDB" id="A0A1J4U1J8"/>
<proteinExistence type="predicted"/>
<dbReference type="Gene3D" id="1.20.120.330">
    <property type="entry name" value="Nucleotidyltransferases domain 2"/>
    <property type="match status" value="1"/>
</dbReference>
<accession>A0A1J4U1J8</accession>
<sequence>MDNVLKIKKQELSQALRTLKEVLRKKNQNEIIRDAVIKRFEYTFESAWKTVKLFLRQAHGIDVFSPKDCWRELRKNTPFTDEETVLLLKMADDRNEIIHTYREEFAEELYGKIKVDYYKLLEKIYKII</sequence>
<reference evidence="1 2" key="1">
    <citation type="journal article" date="2016" name="Environ. Microbiol.">
        <title>Genomic resolution of a cold subsurface aquifer community provides metabolic insights for novel microbes adapted to high CO concentrations.</title>
        <authorList>
            <person name="Probst A.J."/>
            <person name="Castelle C.J."/>
            <person name="Singh A."/>
            <person name="Brown C.T."/>
            <person name="Anantharaman K."/>
            <person name="Sharon I."/>
            <person name="Hug L.A."/>
            <person name="Burstein D."/>
            <person name="Emerson J.B."/>
            <person name="Thomas B.C."/>
            <person name="Banfield J.F."/>
        </authorList>
    </citation>
    <scope>NUCLEOTIDE SEQUENCE [LARGE SCALE GENOMIC DNA]</scope>
    <source>
        <strain evidence="1">CG1_02_38_13</strain>
    </source>
</reference>
<evidence type="ECO:0000313" key="2">
    <source>
        <dbReference type="Proteomes" id="UP000182465"/>
    </source>
</evidence>
<dbReference type="SUPFAM" id="SSF81593">
    <property type="entry name" value="Nucleotidyltransferase substrate binding subunit/domain"/>
    <property type="match status" value="1"/>
</dbReference>
<evidence type="ECO:0008006" key="3">
    <source>
        <dbReference type="Google" id="ProtNLM"/>
    </source>
</evidence>
<dbReference type="NCBIfam" id="TIGR01987">
    <property type="entry name" value="HI0074"/>
    <property type="match status" value="1"/>
</dbReference>
<dbReference type="Pfam" id="PF08780">
    <property type="entry name" value="NTase_sub_bind"/>
    <property type="match status" value="1"/>
</dbReference>
<dbReference type="Proteomes" id="UP000182465">
    <property type="component" value="Unassembled WGS sequence"/>
</dbReference>
<gene>
    <name evidence="1" type="ORF">AUJ29_01615</name>
</gene>
<dbReference type="InterPro" id="IPR010235">
    <property type="entry name" value="HepT"/>
</dbReference>
<dbReference type="EMBL" id="MNVB01000035">
    <property type="protein sequence ID" value="OIO17257.1"/>
    <property type="molecule type" value="Genomic_DNA"/>
</dbReference>
<evidence type="ECO:0000313" key="1">
    <source>
        <dbReference type="EMBL" id="OIO17257.1"/>
    </source>
</evidence>